<name>A0A1I2PM14_9BACL</name>
<keyword evidence="5" id="KW-0813">Transport</keyword>
<dbReference type="Proteomes" id="UP000198661">
    <property type="component" value="Unassembled WGS sequence"/>
</dbReference>
<sequence>MNTALRILLKSALRDRISLFWSVVFPVGLLIGLGVVFDSPEYRGRLLAGTAAMGVFFWALFGIAFENLSHRNRGVYKLLRATPFPTVAFVLSLTIARALVALLSGAVVVATGAIAFGVDVGWGESLLMLPVLLAGTFCFTGLGFLVANLAGNEAQVSMICNLFSLPMLFVSEAFYSLDGSPRWLQELSRFLPFSHFVDAFRHSLEGDASGIVLPILILLAFAVLFLVLAVVTFRWDAEGGKMLAGRMKP</sequence>
<feature type="transmembrane region" description="Helical" evidence="5">
    <location>
        <begin position="127"/>
        <end position="147"/>
    </location>
</feature>
<dbReference type="AlphaFoldDB" id="A0A1I2PM14"/>
<evidence type="ECO:0000256" key="2">
    <source>
        <dbReference type="ARBA" id="ARBA00022692"/>
    </source>
</evidence>
<keyword evidence="3 5" id="KW-1133">Transmembrane helix</keyword>
<dbReference type="InterPro" id="IPR051784">
    <property type="entry name" value="Nod_factor_ABC_transporter"/>
</dbReference>
<dbReference type="STRING" id="201973.SAMN04488025_1199"/>
<evidence type="ECO:0000313" key="7">
    <source>
        <dbReference type="EMBL" id="SFG17192.1"/>
    </source>
</evidence>
<evidence type="ECO:0000256" key="1">
    <source>
        <dbReference type="ARBA" id="ARBA00004141"/>
    </source>
</evidence>
<dbReference type="PANTHER" id="PTHR43229">
    <property type="entry name" value="NODULATION PROTEIN J"/>
    <property type="match status" value="1"/>
</dbReference>
<feature type="domain" description="ABC transmembrane type-2" evidence="6">
    <location>
        <begin position="7"/>
        <end position="236"/>
    </location>
</feature>
<dbReference type="GO" id="GO:0043190">
    <property type="term" value="C:ATP-binding cassette (ABC) transporter complex"/>
    <property type="evidence" value="ECO:0007669"/>
    <property type="project" value="InterPro"/>
</dbReference>
<evidence type="ECO:0000256" key="3">
    <source>
        <dbReference type="ARBA" id="ARBA00022989"/>
    </source>
</evidence>
<evidence type="ECO:0000313" key="8">
    <source>
        <dbReference type="Proteomes" id="UP000198661"/>
    </source>
</evidence>
<dbReference type="PANTHER" id="PTHR43229:SF3">
    <property type="entry name" value="ABC-TYPE MULTIDRUG TRANSPORT SYSTEM, PERMEASE COMPONENT"/>
    <property type="match status" value="1"/>
</dbReference>
<keyword evidence="5" id="KW-1003">Cell membrane</keyword>
<dbReference type="RefSeq" id="WP_092038923.1">
    <property type="nucleotide sequence ID" value="NZ_FOOK01000019.1"/>
</dbReference>
<feature type="transmembrane region" description="Helical" evidence="5">
    <location>
        <begin position="86"/>
        <end position="115"/>
    </location>
</feature>
<feature type="transmembrane region" description="Helical" evidence="5">
    <location>
        <begin position="20"/>
        <end position="40"/>
    </location>
</feature>
<reference evidence="7 8" key="1">
    <citation type="submission" date="2016-10" db="EMBL/GenBank/DDBJ databases">
        <authorList>
            <person name="de Groot N.N."/>
        </authorList>
    </citation>
    <scope>NUCLEOTIDE SEQUENCE [LARGE SCALE GENOMIC DNA]</scope>
    <source>
        <strain evidence="7 8">DSM 44945</strain>
    </source>
</reference>
<feature type="transmembrane region" description="Helical" evidence="5">
    <location>
        <begin position="159"/>
        <end position="177"/>
    </location>
</feature>
<comment type="similarity">
    <text evidence="5">Belongs to the ABC-2 integral membrane protein family.</text>
</comment>
<feature type="transmembrane region" description="Helical" evidence="5">
    <location>
        <begin position="46"/>
        <end position="65"/>
    </location>
</feature>
<dbReference type="PRINTS" id="PR00164">
    <property type="entry name" value="ABC2TRNSPORT"/>
</dbReference>
<proteinExistence type="inferred from homology"/>
<dbReference type="InterPro" id="IPR000412">
    <property type="entry name" value="ABC_2_transport"/>
</dbReference>
<feature type="transmembrane region" description="Helical" evidence="5">
    <location>
        <begin position="211"/>
        <end position="233"/>
    </location>
</feature>
<dbReference type="EMBL" id="FOOK01000019">
    <property type="protein sequence ID" value="SFG17192.1"/>
    <property type="molecule type" value="Genomic_DNA"/>
</dbReference>
<evidence type="ECO:0000256" key="5">
    <source>
        <dbReference type="RuleBase" id="RU361157"/>
    </source>
</evidence>
<dbReference type="PIRSF" id="PIRSF006648">
    <property type="entry name" value="DrrB"/>
    <property type="match status" value="1"/>
</dbReference>
<dbReference type="PROSITE" id="PS51012">
    <property type="entry name" value="ABC_TM2"/>
    <property type="match status" value="1"/>
</dbReference>
<dbReference type="OrthoDB" id="9774758at2"/>
<accession>A0A1I2PM14</accession>
<organism evidence="7 8">
    <name type="scientific">Planifilum fulgidum</name>
    <dbReference type="NCBI Taxonomy" id="201973"/>
    <lineage>
        <taxon>Bacteria</taxon>
        <taxon>Bacillati</taxon>
        <taxon>Bacillota</taxon>
        <taxon>Bacilli</taxon>
        <taxon>Bacillales</taxon>
        <taxon>Thermoactinomycetaceae</taxon>
        <taxon>Planifilum</taxon>
    </lineage>
</organism>
<evidence type="ECO:0000259" key="6">
    <source>
        <dbReference type="PROSITE" id="PS51012"/>
    </source>
</evidence>
<dbReference type="InterPro" id="IPR013525">
    <property type="entry name" value="ABC2_TM"/>
</dbReference>
<evidence type="ECO:0000256" key="4">
    <source>
        <dbReference type="ARBA" id="ARBA00023136"/>
    </source>
</evidence>
<gene>
    <name evidence="7" type="ORF">SAMN04488025_1199</name>
</gene>
<keyword evidence="2 5" id="KW-0812">Transmembrane</keyword>
<comment type="subcellular location">
    <subcellularLocation>
        <location evidence="5">Cell membrane</location>
        <topology evidence="5">Multi-pass membrane protein</topology>
    </subcellularLocation>
    <subcellularLocation>
        <location evidence="1">Membrane</location>
        <topology evidence="1">Multi-pass membrane protein</topology>
    </subcellularLocation>
</comment>
<protein>
    <recommendedName>
        <fullName evidence="5">Transport permease protein</fullName>
    </recommendedName>
</protein>
<dbReference type="InterPro" id="IPR047817">
    <property type="entry name" value="ABC2_TM_bact-type"/>
</dbReference>
<keyword evidence="8" id="KW-1185">Reference proteome</keyword>
<dbReference type="Pfam" id="PF01061">
    <property type="entry name" value="ABC2_membrane"/>
    <property type="match status" value="1"/>
</dbReference>
<keyword evidence="4 5" id="KW-0472">Membrane</keyword>
<dbReference type="GO" id="GO:0140359">
    <property type="term" value="F:ABC-type transporter activity"/>
    <property type="evidence" value="ECO:0007669"/>
    <property type="project" value="InterPro"/>
</dbReference>